<dbReference type="EMBL" id="CP038254">
    <property type="protein sequence ID" value="QBR84415.1"/>
    <property type="molecule type" value="Genomic_DNA"/>
</dbReference>
<organism evidence="2 3">
    <name type="scientific">Legionella israelensis</name>
    <dbReference type="NCBI Taxonomy" id="454"/>
    <lineage>
        <taxon>Bacteria</taxon>
        <taxon>Pseudomonadati</taxon>
        <taxon>Pseudomonadota</taxon>
        <taxon>Gammaproteobacteria</taxon>
        <taxon>Legionellales</taxon>
        <taxon>Legionellaceae</taxon>
        <taxon>Legionella</taxon>
    </lineage>
</organism>
<dbReference type="RefSeq" id="WP_135060655.1">
    <property type="nucleotide sequence ID" value="NZ_CP038254.1"/>
</dbReference>
<accession>A0AAX1EH17</accession>
<proteinExistence type="predicted"/>
<evidence type="ECO:0008006" key="4">
    <source>
        <dbReference type="Google" id="ProtNLM"/>
    </source>
</evidence>
<gene>
    <name evidence="2" type="ORF">E3983_08605</name>
</gene>
<evidence type="ECO:0000313" key="2">
    <source>
        <dbReference type="EMBL" id="QBR84415.1"/>
    </source>
</evidence>
<feature type="region of interest" description="Disordered" evidence="1">
    <location>
        <begin position="381"/>
        <end position="432"/>
    </location>
</feature>
<sequence length="432" mass="49408">MNFYINEKTKVIRKFPGGKYYKNTLSASGVKELEKNLPEGSSLALTYIKDGRFIQLSESNSPQYQSAQRGGTCWYSAFKHTFYGPFFSGPQRDIEKIISDYHKECTGLTLIKAEEDAFVDWFNEQMDDENESRDRLLASFLLKNSSTLREAPRKLLQDFIDSNEVDLTYFAMNRQGRALIDAIKTVSRRLHFNVESAVCEAVKRNGIPSTLDLSSDELSSYYDRAIIKHIWSYDYTDSSWHPVKGLQALIEEIRQASLLAEIDYNLVKVGTGQPVLHFTENGEDGYSIFNVMKTEEEEAGEETHVIKIIGAERMQEDGYVYFIDPNDASAPHEPRVIHKISYSLFCHVLLDEHGLSVNKSMAAELFPTVLYRAKKEDTDVVMPASPRRSKRLLSPKIDSKQAPLADNEDQKAHEIKNKKQKFEEFQSYKPSL</sequence>
<dbReference type="Proteomes" id="UP000295517">
    <property type="component" value="Chromosome"/>
</dbReference>
<evidence type="ECO:0000256" key="1">
    <source>
        <dbReference type="SAM" id="MobiDB-lite"/>
    </source>
</evidence>
<evidence type="ECO:0000313" key="3">
    <source>
        <dbReference type="Proteomes" id="UP000295517"/>
    </source>
</evidence>
<reference evidence="2 3" key="1">
    <citation type="submission" date="2019-03" db="EMBL/GenBank/DDBJ databases">
        <title>Diverse conjugative elements silence natural transformation in Legionella species.</title>
        <authorList>
            <person name="Durieux I."/>
            <person name="Ginevra C."/>
            <person name="Attaiech L."/>
            <person name="Picq K."/>
            <person name="Juan P.A."/>
            <person name="Jarraud S."/>
            <person name="Charpentier X."/>
        </authorList>
    </citation>
    <scope>NUCLEOTIDE SEQUENCE [LARGE SCALE GENOMIC DNA]</scope>
    <source>
        <strain evidence="2 3">HL-0427-4011</strain>
    </source>
</reference>
<feature type="compositionally biased region" description="Basic and acidic residues" evidence="1">
    <location>
        <begin position="408"/>
        <end position="426"/>
    </location>
</feature>
<dbReference type="AlphaFoldDB" id="A0AAX1EH17"/>
<protein>
    <recommendedName>
        <fullName evidence="4">Dot/Icm T4SS effector</fullName>
    </recommendedName>
</protein>
<name>A0AAX1EH17_9GAMM</name>